<dbReference type="GO" id="GO:0043856">
    <property type="term" value="F:anti-sigma factor antagonist activity"/>
    <property type="evidence" value="ECO:0007669"/>
    <property type="project" value="InterPro"/>
</dbReference>
<protein>
    <recommendedName>
        <fullName evidence="4">Anti-sigma factor antagonist</fullName>
    </recommendedName>
</protein>
<comment type="function">
    <text evidence="3">Positive regulator of sigma-B activity. Non-phosphorylated RsbV binds to RsbW, preventing its association with sigma-B. When phosphorylated, releases RsbW, which is then free to complex with and inactivate sigma-B.</text>
</comment>
<dbReference type="Proteomes" id="UP001237207">
    <property type="component" value="Unassembled WGS sequence"/>
</dbReference>
<dbReference type="PROSITE" id="PS50801">
    <property type="entry name" value="STAS"/>
    <property type="match status" value="1"/>
</dbReference>
<reference evidence="6" key="1">
    <citation type="submission" date="2023-07" db="EMBL/GenBank/DDBJ databases">
        <title>Genomic Encyclopedia of Type Strains, Phase IV (KMG-IV): sequencing the most valuable type-strain genomes for metagenomic binning, comparative biology and taxonomic classification.</title>
        <authorList>
            <person name="Goeker M."/>
        </authorList>
    </citation>
    <scope>NUCLEOTIDE SEQUENCE</scope>
    <source>
        <strain evidence="6">DSM 23947</strain>
    </source>
</reference>
<comment type="caution">
    <text evidence="6">The sequence shown here is derived from an EMBL/GenBank/DDBJ whole genome shotgun (WGS) entry which is preliminary data.</text>
</comment>
<dbReference type="Gene3D" id="3.30.750.24">
    <property type="entry name" value="STAS domain"/>
    <property type="match status" value="1"/>
</dbReference>
<evidence type="ECO:0000313" key="6">
    <source>
        <dbReference type="EMBL" id="MDQ0216595.1"/>
    </source>
</evidence>
<proteinExistence type="inferred from homology"/>
<keyword evidence="7" id="KW-1185">Reference proteome</keyword>
<evidence type="ECO:0000256" key="4">
    <source>
        <dbReference type="RuleBase" id="RU003749"/>
    </source>
</evidence>
<dbReference type="EMBL" id="JAUSUC010000059">
    <property type="protein sequence ID" value="MDQ0216595.1"/>
    <property type="molecule type" value="Genomic_DNA"/>
</dbReference>
<evidence type="ECO:0000259" key="5">
    <source>
        <dbReference type="PROSITE" id="PS50801"/>
    </source>
</evidence>
<dbReference type="InterPro" id="IPR036513">
    <property type="entry name" value="STAS_dom_sf"/>
</dbReference>
<evidence type="ECO:0000313" key="7">
    <source>
        <dbReference type="Proteomes" id="UP001237207"/>
    </source>
</evidence>
<dbReference type="NCBIfam" id="TIGR00377">
    <property type="entry name" value="ant_ant_sig"/>
    <property type="match status" value="1"/>
</dbReference>
<dbReference type="PANTHER" id="PTHR33495:SF9">
    <property type="entry name" value="ANTI-SIGMA-B FACTOR ANTAGONIST"/>
    <property type="match status" value="1"/>
</dbReference>
<accession>A0AAJ1T0V6</accession>
<dbReference type="CDD" id="cd07043">
    <property type="entry name" value="STAS_anti-anti-sigma_factors"/>
    <property type="match status" value="1"/>
</dbReference>
<feature type="domain" description="STAS" evidence="5">
    <location>
        <begin position="4"/>
        <end position="110"/>
    </location>
</feature>
<evidence type="ECO:0000256" key="2">
    <source>
        <dbReference type="ARBA" id="ARBA00022553"/>
    </source>
</evidence>
<name>A0AAJ1T0V6_9BACI</name>
<gene>
    <name evidence="6" type="ORF">J2S13_003057</name>
</gene>
<dbReference type="PANTHER" id="PTHR33495">
    <property type="entry name" value="ANTI-SIGMA FACTOR ANTAGONIST TM_1081-RELATED-RELATED"/>
    <property type="match status" value="1"/>
</dbReference>
<evidence type="ECO:0000256" key="3">
    <source>
        <dbReference type="ARBA" id="ARBA00024670"/>
    </source>
</evidence>
<dbReference type="InterPro" id="IPR002645">
    <property type="entry name" value="STAS_dom"/>
</dbReference>
<organism evidence="6 7">
    <name type="scientific">Oikeobacillus pervagus</name>
    <dbReference type="NCBI Taxonomy" id="1325931"/>
    <lineage>
        <taxon>Bacteria</taxon>
        <taxon>Bacillati</taxon>
        <taxon>Bacillota</taxon>
        <taxon>Bacilli</taxon>
        <taxon>Bacillales</taxon>
        <taxon>Bacillaceae</taxon>
        <taxon>Oikeobacillus</taxon>
    </lineage>
</organism>
<dbReference type="InterPro" id="IPR003658">
    <property type="entry name" value="Anti-sigma_ant"/>
</dbReference>
<evidence type="ECO:0000256" key="1">
    <source>
        <dbReference type="ARBA" id="ARBA00009013"/>
    </source>
</evidence>
<comment type="similarity">
    <text evidence="1 4">Belongs to the anti-sigma-factor antagonist family.</text>
</comment>
<sequence>MMNLTYEVKSENEKIDVWLNGEIDVYTAPKLREALESFSERNGAQITIHLSDVGYMDSTGLGVIVGIYKNLKTHDGHLRLTGLSKRLKRLFDITGLADIMDVRSEIEGGV</sequence>
<dbReference type="SUPFAM" id="SSF52091">
    <property type="entry name" value="SpoIIaa-like"/>
    <property type="match status" value="1"/>
</dbReference>
<keyword evidence="2" id="KW-0597">Phosphoprotein</keyword>
<dbReference type="Pfam" id="PF01740">
    <property type="entry name" value="STAS"/>
    <property type="match status" value="1"/>
</dbReference>
<dbReference type="AlphaFoldDB" id="A0AAJ1T0V6"/>